<evidence type="ECO:0000313" key="10">
    <source>
        <dbReference type="EMBL" id="HEC06308.1"/>
    </source>
</evidence>
<dbReference type="GO" id="GO:0016763">
    <property type="term" value="F:pentosyltransferase activity"/>
    <property type="evidence" value="ECO:0007669"/>
    <property type="project" value="TreeGrafter"/>
</dbReference>
<feature type="transmembrane region" description="Helical" evidence="8">
    <location>
        <begin position="310"/>
        <end position="326"/>
    </location>
</feature>
<dbReference type="GO" id="GO:0010041">
    <property type="term" value="P:response to iron(III) ion"/>
    <property type="evidence" value="ECO:0007669"/>
    <property type="project" value="TreeGrafter"/>
</dbReference>
<dbReference type="GO" id="GO:0000030">
    <property type="term" value="F:mannosyltransferase activity"/>
    <property type="evidence" value="ECO:0007669"/>
    <property type="project" value="InterPro"/>
</dbReference>
<reference evidence="10" key="1">
    <citation type="journal article" date="2020" name="mSystems">
        <title>Genome- and Community-Level Interaction Insights into Carbon Utilization and Element Cycling Functions of Hydrothermarchaeota in Hydrothermal Sediment.</title>
        <authorList>
            <person name="Zhou Z."/>
            <person name="Liu Y."/>
            <person name="Xu W."/>
            <person name="Pan J."/>
            <person name="Luo Z.H."/>
            <person name="Li M."/>
        </authorList>
    </citation>
    <scope>NUCLEOTIDE SEQUENCE [LARGE SCALE GENOMIC DNA]</scope>
    <source>
        <strain evidence="10">HyVt-458</strain>
    </source>
</reference>
<proteinExistence type="predicted"/>
<feature type="transmembrane region" description="Helical" evidence="8">
    <location>
        <begin position="85"/>
        <end position="107"/>
    </location>
</feature>
<gene>
    <name evidence="10" type="ORF">ENJ12_05630</name>
</gene>
<dbReference type="GO" id="GO:0009103">
    <property type="term" value="P:lipopolysaccharide biosynthetic process"/>
    <property type="evidence" value="ECO:0007669"/>
    <property type="project" value="UniProtKB-ARBA"/>
</dbReference>
<dbReference type="PANTHER" id="PTHR33908">
    <property type="entry name" value="MANNOSYLTRANSFERASE YKCB-RELATED"/>
    <property type="match status" value="1"/>
</dbReference>
<feature type="domain" description="ArnT-like N-terminal" evidence="9">
    <location>
        <begin position="32"/>
        <end position="240"/>
    </location>
</feature>
<comment type="caution">
    <text evidence="10">The sequence shown here is derived from an EMBL/GenBank/DDBJ whole genome shotgun (WGS) entry which is preliminary data.</text>
</comment>
<accession>A0A831RY72</accession>
<dbReference type="Pfam" id="PF02366">
    <property type="entry name" value="PMT"/>
    <property type="match status" value="1"/>
</dbReference>
<comment type="subcellular location">
    <subcellularLocation>
        <location evidence="1">Cell membrane</location>
        <topology evidence="1">Multi-pass membrane protein</topology>
    </subcellularLocation>
</comment>
<evidence type="ECO:0000256" key="5">
    <source>
        <dbReference type="ARBA" id="ARBA00022692"/>
    </source>
</evidence>
<feature type="transmembrane region" description="Helical" evidence="8">
    <location>
        <begin position="9"/>
        <end position="28"/>
    </location>
</feature>
<protein>
    <submittedName>
        <fullName evidence="10">Glycosyltransferase family 39 protein</fullName>
    </submittedName>
</protein>
<name>A0A831RY72_9GAMM</name>
<keyword evidence="2" id="KW-1003">Cell membrane</keyword>
<sequence length="491" mass="55038">MRILLHRTGFIWIIVVLVALRILGMVLVPLTDTTEARYAEIARLMVTTNDWITPWFKPDVPFWGKPPLAFWMEALSFKAFGINEFAVRLPSLLATLATSWVIWRFALLTGTTRTARNAVLIYITTALVYVASGAVMTDPFLTLGVTWSLAAFYLAPTAPRWHWRYGFFLGLAIGLLAKGPLALVLTFAPIVIWSFIHRSGTAQRHIKALPWLKGSLLTLLVGLPWYIAAELKTPGFLNYFIIGEHFMRFIQPGWGGDLYGSAHRHPKGTIWLQWLMASFPWGLIAIGLLLGKMFAAQDRKTLKTTAASPLHSYLLSWALFTPLFFTPAGNVLWTYLLPALPALALILAMTPATQDKSRLMASGSYVALFLVPLLSLGTYGYVMLQPDSVKTEKGLVAFVNRASGNASGGEENNPTPLYYLGSPPPSARFYAREKAGKLSREDIYQHKLPASPLYLAVPKRYWQKMTDKLGHPLPRLFENRRYVLTEIQQRP</sequence>
<keyword evidence="6 8" id="KW-1133">Transmembrane helix</keyword>
<feature type="transmembrane region" description="Helical" evidence="8">
    <location>
        <begin position="365"/>
        <end position="384"/>
    </location>
</feature>
<dbReference type="EMBL" id="DRLF01000200">
    <property type="protein sequence ID" value="HEC06308.1"/>
    <property type="molecule type" value="Genomic_DNA"/>
</dbReference>
<feature type="transmembrane region" description="Helical" evidence="8">
    <location>
        <begin position="332"/>
        <end position="353"/>
    </location>
</feature>
<dbReference type="GO" id="GO:0006493">
    <property type="term" value="P:protein O-linked glycosylation"/>
    <property type="evidence" value="ECO:0007669"/>
    <property type="project" value="InterPro"/>
</dbReference>
<keyword evidence="3" id="KW-0328">Glycosyltransferase</keyword>
<dbReference type="Proteomes" id="UP000886339">
    <property type="component" value="Unassembled WGS sequence"/>
</dbReference>
<keyword evidence="4" id="KW-0808">Transferase</keyword>
<keyword evidence="5 8" id="KW-0812">Transmembrane</keyword>
<evidence type="ECO:0000256" key="7">
    <source>
        <dbReference type="ARBA" id="ARBA00023136"/>
    </source>
</evidence>
<dbReference type="InterPro" id="IPR003342">
    <property type="entry name" value="ArnT-like_N"/>
</dbReference>
<feature type="transmembrane region" description="Helical" evidence="8">
    <location>
        <begin position="271"/>
        <end position="290"/>
    </location>
</feature>
<feature type="transmembrane region" description="Helical" evidence="8">
    <location>
        <begin position="208"/>
        <end position="227"/>
    </location>
</feature>
<evidence type="ECO:0000259" key="9">
    <source>
        <dbReference type="Pfam" id="PF02366"/>
    </source>
</evidence>
<evidence type="ECO:0000256" key="4">
    <source>
        <dbReference type="ARBA" id="ARBA00022679"/>
    </source>
</evidence>
<organism evidence="10">
    <name type="scientific">Thiolapillus brandeum</name>
    <dbReference type="NCBI Taxonomy" id="1076588"/>
    <lineage>
        <taxon>Bacteria</taxon>
        <taxon>Pseudomonadati</taxon>
        <taxon>Pseudomonadota</taxon>
        <taxon>Gammaproteobacteria</taxon>
        <taxon>Chromatiales</taxon>
        <taxon>Sedimenticolaceae</taxon>
        <taxon>Thiolapillus</taxon>
    </lineage>
</organism>
<dbReference type="PANTHER" id="PTHR33908:SF3">
    <property type="entry name" value="UNDECAPRENYL PHOSPHATE-ALPHA-4-AMINO-4-DEOXY-L-ARABINOSE ARABINOSYL TRANSFERASE"/>
    <property type="match status" value="1"/>
</dbReference>
<feature type="transmembrane region" description="Helical" evidence="8">
    <location>
        <begin position="119"/>
        <end position="147"/>
    </location>
</feature>
<evidence type="ECO:0000256" key="8">
    <source>
        <dbReference type="SAM" id="Phobius"/>
    </source>
</evidence>
<evidence type="ECO:0000256" key="6">
    <source>
        <dbReference type="ARBA" id="ARBA00022989"/>
    </source>
</evidence>
<evidence type="ECO:0000256" key="1">
    <source>
        <dbReference type="ARBA" id="ARBA00004651"/>
    </source>
</evidence>
<dbReference type="GO" id="GO:0005886">
    <property type="term" value="C:plasma membrane"/>
    <property type="evidence" value="ECO:0007669"/>
    <property type="project" value="UniProtKB-SubCell"/>
</dbReference>
<dbReference type="InterPro" id="IPR050297">
    <property type="entry name" value="LipidA_mod_glycosyltrf_83"/>
</dbReference>
<evidence type="ECO:0000256" key="2">
    <source>
        <dbReference type="ARBA" id="ARBA00022475"/>
    </source>
</evidence>
<dbReference type="AlphaFoldDB" id="A0A831RY72"/>
<keyword evidence="7 8" id="KW-0472">Membrane</keyword>
<feature type="transmembrane region" description="Helical" evidence="8">
    <location>
        <begin position="167"/>
        <end position="196"/>
    </location>
</feature>
<evidence type="ECO:0000256" key="3">
    <source>
        <dbReference type="ARBA" id="ARBA00022676"/>
    </source>
</evidence>